<dbReference type="EMBL" id="MPUH01001886">
    <property type="protein sequence ID" value="OMJ65928.1"/>
    <property type="molecule type" value="Genomic_DNA"/>
</dbReference>
<evidence type="ECO:0000313" key="2">
    <source>
        <dbReference type="Proteomes" id="UP000187209"/>
    </source>
</evidence>
<name>A0A1R2AN18_9CILI</name>
<keyword evidence="2" id="KW-1185">Reference proteome</keyword>
<dbReference type="AlphaFoldDB" id="A0A1R2AN18"/>
<evidence type="ECO:0000313" key="1">
    <source>
        <dbReference type="EMBL" id="OMJ65928.1"/>
    </source>
</evidence>
<comment type="caution">
    <text evidence="1">The sequence shown here is derived from an EMBL/GenBank/DDBJ whole genome shotgun (WGS) entry which is preliminary data.</text>
</comment>
<gene>
    <name evidence="1" type="ORF">SteCoe_37415</name>
</gene>
<reference evidence="1 2" key="1">
    <citation type="submission" date="2016-11" db="EMBL/GenBank/DDBJ databases">
        <title>The macronuclear genome of Stentor coeruleus: a giant cell with tiny introns.</title>
        <authorList>
            <person name="Slabodnick M."/>
            <person name="Ruby J.G."/>
            <person name="Reiff S.B."/>
            <person name="Swart E.C."/>
            <person name="Gosai S."/>
            <person name="Prabakaran S."/>
            <person name="Witkowska E."/>
            <person name="Larue G.E."/>
            <person name="Fisher S."/>
            <person name="Freeman R.M."/>
            <person name="Gunawardena J."/>
            <person name="Chu W."/>
            <person name="Stover N.A."/>
            <person name="Gregory B.D."/>
            <person name="Nowacki M."/>
            <person name="Derisi J."/>
            <person name="Roy S.W."/>
            <person name="Marshall W.F."/>
            <person name="Sood P."/>
        </authorList>
    </citation>
    <scope>NUCLEOTIDE SEQUENCE [LARGE SCALE GENOMIC DNA]</scope>
    <source>
        <strain evidence="1">WM001</strain>
    </source>
</reference>
<protein>
    <submittedName>
        <fullName evidence="1">Uncharacterized protein</fullName>
    </submittedName>
</protein>
<sequence>MEISQKKKNLSRMVKPKLFSFDCKTLPQNWGKKKIHSLSLDKNFSSVKHKMPIEDFLSFDHSQFIPKSFGLKVVSKKRYALCEIRDSVSIRESQKRTLSDKIRLITDFYTRKKSLDKAKEQKKASVNLEIDLPQQELGEVHKVYYTFRDNPNFRPNTGDRTIEKSRRVIKIQVPNSSATNSFVEDFSSTVH</sequence>
<organism evidence="1 2">
    <name type="scientific">Stentor coeruleus</name>
    <dbReference type="NCBI Taxonomy" id="5963"/>
    <lineage>
        <taxon>Eukaryota</taxon>
        <taxon>Sar</taxon>
        <taxon>Alveolata</taxon>
        <taxon>Ciliophora</taxon>
        <taxon>Postciliodesmatophora</taxon>
        <taxon>Heterotrichea</taxon>
        <taxon>Heterotrichida</taxon>
        <taxon>Stentoridae</taxon>
        <taxon>Stentor</taxon>
    </lineage>
</organism>
<accession>A0A1R2AN18</accession>
<proteinExistence type="predicted"/>
<dbReference type="Proteomes" id="UP000187209">
    <property type="component" value="Unassembled WGS sequence"/>
</dbReference>